<reference evidence="1" key="1">
    <citation type="journal article" date="2020" name="Stud. Mycol.">
        <title>101 Dothideomycetes genomes: a test case for predicting lifestyles and emergence of pathogens.</title>
        <authorList>
            <person name="Haridas S."/>
            <person name="Albert R."/>
            <person name="Binder M."/>
            <person name="Bloem J."/>
            <person name="Labutti K."/>
            <person name="Salamov A."/>
            <person name="Andreopoulos B."/>
            <person name="Baker S."/>
            <person name="Barry K."/>
            <person name="Bills G."/>
            <person name="Bluhm B."/>
            <person name="Cannon C."/>
            <person name="Castanera R."/>
            <person name="Culley D."/>
            <person name="Daum C."/>
            <person name="Ezra D."/>
            <person name="Gonzalez J."/>
            <person name="Henrissat B."/>
            <person name="Kuo A."/>
            <person name="Liang C."/>
            <person name="Lipzen A."/>
            <person name="Lutzoni F."/>
            <person name="Magnuson J."/>
            <person name="Mondo S."/>
            <person name="Nolan M."/>
            <person name="Ohm R."/>
            <person name="Pangilinan J."/>
            <person name="Park H.-J."/>
            <person name="Ramirez L."/>
            <person name="Alfaro M."/>
            <person name="Sun H."/>
            <person name="Tritt A."/>
            <person name="Yoshinaga Y."/>
            <person name="Zwiers L.-H."/>
            <person name="Turgeon B."/>
            <person name="Goodwin S."/>
            <person name="Spatafora J."/>
            <person name="Crous P."/>
            <person name="Grigoriev I."/>
        </authorList>
    </citation>
    <scope>NUCLEOTIDE SEQUENCE</scope>
    <source>
        <strain evidence="1">CBS 627.86</strain>
    </source>
</reference>
<dbReference type="AlphaFoldDB" id="A0A6A5YEB9"/>
<keyword evidence="2" id="KW-1185">Reference proteome</keyword>
<dbReference type="EMBL" id="ML977396">
    <property type="protein sequence ID" value="KAF2105213.1"/>
    <property type="molecule type" value="Genomic_DNA"/>
</dbReference>
<evidence type="ECO:0000313" key="2">
    <source>
        <dbReference type="Proteomes" id="UP000799770"/>
    </source>
</evidence>
<proteinExistence type="predicted"/>
<evidence type="ECO:0000313" key="1">
    <source>
        <dbReference type="EMBL" id="KAF2105213.1"/>
    </source>
</evidence>
<organism evidence="1 2">
    <name type="scientific">Lophiotrema nucula</name>
    <dbReference type="NCBI Taxonomy" id="690887"/>
    <lineage>
        <taxon>Eukaryota</taxon>
        <taxon>Fungi</taxon>
        <taxon>Dikarya</taxon>
        <taxon>Ascomycota</taxon>
        <taxon>Pezizomycotina</taxon>
        <taxon>Dothideomycetes</taxon>
        <taxon>Pleosporomycetidae</taxon>
        <taxon>Pleosporales</taxon>
        <taxon>Lophiotremataceae</taxon>
        <taxon>Lophiotrema</taxon>
    </lineage>
</organism>
<protein>
    <submittedName>
        <fullName evidence="1">Uncharacterized protein</fullName>
    </submittedName>
</protein>
<dbReference type="Proteomes" id="UP000799770">
    <property type="component" value="Unassembled WGS sequence"/>
</dbReference>
<name>A0A6A5YEB9_9PLEO</name>
<dbReference type="OrthoDB" id="10264507at2759"/>
<accession>A0A6A5YEB9</accession>
<sequence length="104" mass="12293">MSKSPAPVDGSSLVKSIPYTIQLVRQINHGPQESIRYFIPMANDTDFVEAMEDHLLKWNFEKNFRCEKHNKFFEVNLYQTSPTNTHHWRVNLARPSRDIDLAFW</sequence>
<gene>
    <name evidence="1" type="ORF">BDV96DRAFT_617900</name>
</gene>